<evidence type="ECO:0000313" key="1">
    <source>
        <dbReference type="EMBL" id="TIC84775.1"/>
    </source>
</evidence>
<dbReference type="Pfam" id="PF04299">
    <property type="entry name" value="FMN_bind_2"/>
    <property type="match status" value="1"/>
</dbReference>
<comment type="caution">
    <text evidence="1">The sequence shown here is derived from an EMBL/GenBank/DDBJ whole genome shotgun (WGS) entry which is preliminary data.</text>
</comment>
<gene>
    <name evidence="1" type="ORF">E5K04_06290</name>
</gene>
<dbReference type="PIRSF" id="PIRSF010372">
    <property type="entry name" value="PaiB"/>
    <property type="match status" value="1"/>
</dbReference>
<dbReference type="InterPro" id="IPR007396">
    <property type="entry name" value="TR_PAI2-type"/>
</dbReference>
<name>A0A4T0V113_9NEIS</name>
<sequence length="212" mass="22253">MYCPPLFAANDPAECYALMRAHPLAHLVRLQGGSLAADAVVLWPDAEEGVLRGHVARANPLSTCDGAEVLAIFGADDAYVSPGWLPGKAEHGRVVPTWNYRVVHAHGRLRVVDDAAWLRAQMAALTEAQEGALGANWQVGDAPADFIAAMLKAVVGVEIAISTLEGKDKLSQNRGAAERAGIRQGLAARGDAASAAVAAAMDRIEADQGERS</sequence>
<dbReference type="EMBL" id="STGJ01000005">
    <property type="protein sequence ID" value="TIC84775.1"/>
    <property type="molecule type" value="Genomic_DNA"/>
</dbReference>
<evidence type="ECO:0000313" key="2">
    <source>
        <dbReference type="Proteomes" id="UP000308891"/>
    </source>
</evidence>
<reference evidence="1 2" key="1">
    <citation type="submission" date="2019-04" db="EMBL/GenBank/DDBJ databases">
        <title>Crenobacter sp. nov.</title>
        <authorList>
            <person name="Shi S."/>
        </authorList>
    </citation>
    <scope>NUCLEOTIDE SEQUENCE [LARGE SCALE GENOMIC DNA]</scope>
    <source>
        <strain evidence="1 2">GY 70310</strain>
    </source>
</reference>
<dbReference type="PANTHER" id="PTHR35802">
    <property type="entry name" value="PROTEASE SYNTHASE AND SPORULATION PROTEIN PAI 2"/>
    <property type="match status" value="1"/>
</dbReference>
<dbReference type="RefSeq" id="WP_136552071.1">
    <property type="nucleotide sequence ID" value="NZ_STGJ01000005.1"/>
</dbReference>
<accession>A0A4T0V113</accession>
<dbReference type="PANTHER" id="PTHR35802:SF1">
    <property type="entry name" value="PROTEASE SYNTHASE AND SPORULATION PROTEIN PAI 2"/>
    <property type="match status" value="1"/>
</dbReference>
<dbReference type="InterPro" id="IPR012349">
    <property type="entry name" value="Split_barrel_FMN-bd"/>
</dbReference>
<dbReference type="Proteomes" id="UP000308891">
    <property type="component" value="Unassembled WGS sequence"/>
</dbReference>
<keyword evidence="2" id="KW-1185">Reference proteome</keyword>
<dbReference type="Gene3D" id="2.30.110.10">
    <property type="entry name" value="Electron Transport, Fmn-binding Protein, Chain A"/>
    <property type="match status" value="1"/>
</dbReference>
<protein>
    <submittedName>
        <fullName evidence="1">FMN-binding negative transcriptional regulator</fullName>
    </submittedName>
</protein>
<dbReference type="SUPFAM" id="SSF50475">
    <property type="entry name" value="FMN-binding split barrel"/>
    <property type="match status" value="1"/>
</dbReference>
<organism evidence="1 2">
    <name type="scientific">Crenobacter intestini</name>
    <dbReference type="NCBI Taxonomy" id="2563443"/>
    <lineage>
        <taxon>Bacteria</taxon>
        <taxon>Pseudomonadati</taxon>
        <taxon>Pseudomonadota</taxon>
        <taxon>Betaproteobacteria</taxon>
        <taxon>Neisseriales</taxon>
        <taxon>Neisseriaceae</taxon>
        <taxon>Crenobacter</taxon>
    </lineage>
</organism>
<dbReference type="AlphaFoldDB" id="A0A4T0V113"/>
<dbReference type="OrthoDB" id="9794948at2"/>
<proteinExistence type="predicted"/>